<keyword evidence="3" id="KW-1185">Reference proteome</keyword>
<name>A0A0D2NWN0_HYPSF</name>
<sequence length="218" mass="24431">MSVQAGDQGRRAHRRDKARTYHLIAGCPPRSTEHDARHGALYDGVIRALWKGESEIQGASKARGALFRYIFRRFEGTGQGVVLREGRREVLWRCGGAFPERIVIGQDRYGGWDGWDVLLIPSPRARCALHSKRDVLIPISSVYPDIPLEVKTARWAHRFVSARRLAAALMFVIYWVGALLALVNSGWAPAPAASTYETSKCGGRAWRLRSVFVRTMTT</sequence>
<evidence type="ECO:0000313" key="2">
    <source>
        <dbReference type="EMBL" id="KJA12960.1"/>
    </source>
</evidence>
<protein>
    <submittedName>
        <fullName evidence="2">Uncharacterized protein</fullName>
    </submittedName>
</protein>
<keyword evidence="1" id="KW-1133">Transmembrane helix</keyword>
<dbReference type="EMBL" id="KN817823">
    <property type="protein sequence ID" value="KJA12960.1"/>
    <property type="molecule type" value="Genomic_DNA"/>
</dbReference>
<evidence type="ECO:0000256" key="1">
    <source>
        <dbReference type="SAM" id="Phobius"/>
    </source>
</evidence>
<reference evidence="3" key="1">
    <citation type="submission" date="2014-04" db="EMBL/GenBank/DDBJ databases">
        <title>Evolutionary Origins and Diversification of the Mycorrhizal Mutualists.</title>
        <authorList>
            <consortium name="DOE Joint Genome Institute"/>
            <consortium name="Mycorrhizal Genomics Consortium"/>
            <person name="Kohler A."/>
            <person name="Kuo A."/>
            <person name="Nagy L.G."/>
            <person name="Floudas D."/>
            <person name="Copeland A."/>
            <person name="Barry K.W."/>
            <person name="Cichocki N."/>
            <person name="Veneault-Fourrey C."/>
            <person name="LaButti K."/>
            <person name="Lindquist E.A."/>
            <person name="Lipzen A."/>
            <person name="Lundell T."/>
            <person name="Morin E."/>
            <person name="Murat C."/>
            <person name="Riley R."/>
            <person name="Ohm R."/>
            <person name="Sun H."/>
            <person name="Tunlid A."/>
            <person name="Henrissat B."/>
            <person name="Grigoriev I.V."/>
            <person name="Hibbett D.S."/>
            <person name="Martin F."/>
        </authorList>
    </citation>
    <scope>NUCLEOTIDE SEQUENCE [LARGE SCALE GENOMIC DNA]</scope>
    <source>
        <strain evidence="3">FD-334 SS-4</strain>
    </source>
</reference>
<accession>A0A0D2NWN0</accession>
<proteinExistence type="predicted"/>
<keyword evidence="1" id="KW-0812">Transmembrane</keyword>
<organism evidence="2 3">
    <name type="scientific">Hypholoma sublateritium (strain FD-334 SS-4)</name>
    <dbReference type="NCBI Taxonomy" id="945553"/>
    <lineage>
        <taxon>Eukaryota</taxon>
        <taxon>Fungi</taxon>
        <taxon>Dikarya</taxon>
        <taxon>Basidiomycota</taxon>
        <taxon>Agaricomycotina</taxon>
        <taxon>Agaricomycetes</taxon>
        <taxon>Agaricomycetidae</taxon>
        <taxon>Agaricales</taxon>
        <taxon>Agaricineae</taxon>
        <taxon>Strophariaceae</taxon>
        <taxon>Hypholoma</taxon>
    </lineage>
</organism>
<dbReference type="Proteomes" id="UP000054270">
    <property type="component" value="Unassembled WGS sequence"/>
</dbReference>
<dbReference type="AlphaFoldDB" id="A0A0D2NWN0"/>
<feature type="transmembrane region" description="Helical" evidence="1">
    <location>
        <begin position="165"/>
        <end position="187"/>
    </location>
</feature>
<evidence type="ECO:0000313" key="3">
    <source>
        <dbReference type="Proteomes" id="UP000054270"/>
    </source>
</evidence>
<gene>
    <name evidence="2" type="ORF">HYPSUDRAFT_60153</name>
</gene>
<keyword evidence="1" id="KW-0472">Membrane</keyword>